<dbReference type="RefSeq" id="WP_343042980.1">
    <property type="nucleotide sequence ID" value="NZ_BAABIF010000004.1"/>
</dbReference>
<dbReference type="AlphaFoldDB" id="A0A840YW52"/>
<evidence type="ECO:0000313" key="2">
    <source>
        <dbReference type="EMBL" id="MBB5717878.1"/>
    </source>
</evidence>
<feature type="signal peptide" evidence="1">
    <location>
        <begin position="1"/>
        <end position="26"/>
    </location>
</feature>
<reference evidence="2 3" key="1">
    <citation type="submission" date="2020-08" db="EMBL/GenBank/DDBJ databases">
        <title>Genomic Encyclopedia of Type Strains, Phase IV (KMG-IV): sequencing the most valuable type-strain genomes for metagenomic binning, comparative biology and taxonomic classification.</title>
        <authorList>
            <person name="Goeker M."/>
        </authorList>
    </citation>
    <scope>NUCLEOTIDE SEQUENCE [LARGE SCALE GENOMIC DNA]</scope>
    <source>
        <strain evidence="2 3">DSM 27203</strain>
    </source>
</reference>
<dbReference type="Proteomes" id="UP000554342">
    <property type="component" value="Unassembled WGS sequence"/>
</dbReference>
<evidence type="ECO:0000256" key="1">
    <source>
        <dbReference type="SAM" id="SignalP"/>
    </source>
</evidence>
<protein>
    <recommendedName>
        <fullName evidence="4">Lipoprotein</fullName>
    </recommendedName>
</protein>
<name>A0A840YW52_9SPHN</name>
<keyword evidence="1" id="KW-0732">Signal</keyword>
<feature type="chain" id="PRO_5032462127" description="Lipoprotein" evidence="1">
    <location>
        <begin position="27"/>
        <end position="188"/>
    </location>
</feature>
<evidence type="ECO:0008006" key="4">
    <source>
        <dbReference type="Google" id="ProtNLM"/>
    </source>
</evidence>
<dbReference type="EMBL" id="JACIJI010000001">
    <property type="protein sequence ID" value="MBB5717878.1"/>
    <property type="molecule type" value="Genomic_DNA"/>
</dbReference>
<gene>
    <name evidence="2" type="ORF">FHR23_000785</name>
</gene>
<keyword evidence="3" id="KW-1185">Reference proteome</keyword>
<accession>A0A840YW52</accession>
<evidence type="ECO:0000313" key="3">
    <source>
        <dbReference type="Proteomes" id="UP000554342"/>
    </source>
</evidence>
<dbReference type="PROSITE" id="PS51257">
    <property type="entry name" value="PROKAR_LIPOPROTEIN"/>
    <property type="match status" value="1"/>
</dbReference>
<proteinExistence type="predicted"/>
<organism evidence="2 3">
    <name type="scientific">Stakelama sediminis</name>
    <dbReference type="NCBI Taxonomy" id="463200"/>
    <lineage>
        <taxon>Bacteria</taxon>
        <taxon>Pseudomonadati</taxon>
        <taxon>Pseudomonadota</taxon>
        <taxon>Alphaproteobacteria</taxon>
        <taxon>Sphingomonadales</taxon>
        <taxon>Sphingomonadaceae</taxon>
        <taxon>Stakelama</taxon>
    </lineage>
</organism>
<comment type="caution">
    <text evidence="2">The sequence shown here is derived from an EMBL/GenBank/DDBJ whole genome shotgun (WGS) entry which is preliminary data.</text>
</comment>
<sequence>MMRRLFFPALPLIALVGVAGCIPQGAAPVQPQPATPQPVVRPVAVPSPVPTPTPTPITGDWRDWPLTPGTWTYRQDKRGSIALFGVPGENALLTLRCDLGRRTIYLSRAGTAPSGSMATIRTTALTRTLRMAPTGGRPPYMAVAIQPEDRLLDDMGYSRGRFLVEIPGMPTLVVPAWAEVLRVTQDCR</sequence>